<dbReference type="HAMAP" id="MF_01470">
    <property type="entry name" value="Cas1"/>
    <property type="match status" value="1"/>
</dbReference>
<keyword evidence="1 9" id="KW-0540">Nuclease</keyword>
<dbReference type="NCBIfam" id="TIGR03641">
    <property type="entry name" value="cas1_HMARI"/>
    <property type="match status" value="1"/>
</dbReference>
<evidence type="ECO:0000256" key="2">
    <source>
        <dbReference type="ARBA" id="ARBA00022723"/>
    </source>
</evidence>
<comment type="subunit">
    <text evidence="9">Homodimer, forms a heterotetramer with a Cas2 homodimer.</text>
</comment>
<keyword evidence="8 9" id="KW-0464">Manganese</keyword>
<dbReference type="InterPro" id="IPR042206">
    <property type="entry name" value="CRISPR-assoc_Cas1_C"/>
</dbReference>
<evidence type="ECO:0000313" key="12">
    <source>
        <dbReference type="Proteomes" id="UP000094598"/>
    </source>
</evidence>
<evidence type="ECO:0000256" key="4">
    <source>
        <dbReference type="ARBA" id="ARBA00022801"/>
    </source>
</evidence>
<evidence type="ECO:0000256" key="3">
    <source>
        <dbReference type="ARBA" id="ARBA00022759"/>
    </source>
</evidence>
<accession>A0AAC9HID5</accession>
<name>A0AAC9HID5_NEOTH</name>
<dbReference type="AlphaFoldDB" id="A0AAC9HID5"/>
<dbReference type="GO" id="GO:0016787">
    <property type="term" value="F:hydrolase activity"/>
    <property type="evidence" value="ECO:0007669"/>
    <property type="project" value="UniProtKB-KW"/>
</dbReference>
<feature type="binding site" evidence="9">
    <location>
        <position position="213"/>
    </location>
    <ligand>
        <name>Mn(2+)</name>
        <dbReference type="ChEBI" id="CHEBI:29035"/>
    </ligand>
</feature>
<proteinExistence type="inferred from homology"/>
<dbReference type="GO" id="GO:0004520">
    <property type="term" value="F:DNA endonuclease activity"/>
    <property type="evidence" value="ECO:0007669"/>
    <property type="project" value="InterPro"/>
</dbReference>
<dbReference type="PANTHER" id="PTHR43219:SF2">
    <property type="entry name" value="CRISPR-ASSOCIATED ENDONUCLEASE CAS1"/>
    <property type="match status" value="1"/>
</dbReference>
<comment type="similarity">
    <text evidence="9">Belongs to the CRISPR-associated endonuclease Cas1 family.</text>
</comment>
<evidence type="ECO:0000256" key="1">
    <source>
        <dbReference type="ARBA" id="ARBA00022722"/>
    </source>
</evidence>
<keyword evidence="5 9" id="KW-0460">Magnesium</keyword>
<dbReference type="GO" id="GO:0003677">
    <property type="term" value="F:DNA binding"/>
    <property type="evidence" value="ECO:0007669"/>
    <property type="project" value="UniProtKB-KW"/>
</dbReference>
<evidence type="ECO:0000256" key="9">
    <source>
        <dbReference type="HAMAP-Rule" id="MF_01470"/>
    </source>
</evidence>
<comment type="cofactor">
    <cofactor evidence="9">
        <name>Mg(2+)</name>
        <dbReference type="ChEBI" id="CHEBI:18420"/>
    </cofactor>
    <cofactor evidence="9">
        <name>Mn(2+)</name>
        <dbReference type="ChEBI" id="CHEBI:29035"/>
    </cofactor>
</comment>
<dbReference type="Pfam" id="PF01867">
    <property type="entry name" value="Cas_Cas1"/>
    <property type="match status" value="1"/>
</dbReference>
<evidence type="ECO:0000313" key="13">
    <source>
        <dbReference type="Proteomes" id="UP000322283"/>
    </source>
</evidence>
<dbReference type="EC" id="3.1.-.-" evidence="9"/>
<keyword evidence="3 9" id="KW-0255">Endonuclease</keyword>
<dbReference type="CDD" id="cd09722">
    <property type="entry name" value="Cas1_I-B"/>
    <property type="match status" value="1"/>
</dbReference>
<feature type="binding site" evidence="9">
    <location>
        <position position="228"/>
    </location>
    <ligand>
        <name>Mn(2+)</name>
        <dbReference type="ChEBI" id="CHEBI:29035"/>
    </ligand>
</feature>
<evidence type="ECO:0000256" key="7">
    <source>
        <dbReference type="ARBA" id="ARBA00023125"/>
    </source>
</evidence>
<comment type="function">
    <text evidence="9">CRISPR (clustered regularly interspaced short palindromic repeat), is an adaptive immune system that provides protection against mobile genetic elements (viruses, transposable elements and conjugative plasmids). CRISPR clusters contain spacers, sequences complementary to antecedent mobile elements, and target invading nucleic acids. CRISPR clusters are transcribed and processed into CRISPR RNA (crRNA). Acts as a dsDNA endonuclease. Involved in the integration of spacer DNA into the CRISPR cassette.</text>
</comment>
<dbReference type="Gene3D" id="1.20.120.920">
    <property type="entry name" value="CRISPR-associated endonuclease Cas1, C-terminal domain"/>
    <property type="match status" value="1"/>
</dbReference>
<dbReference type="Proteomes" id="UP000094598">
    <property type="component" value="Chromosome"/>
</dbReference>
<dbReference type="InterPro" id="IPR019858">
    <property type="entry name" value="CRISPR-assoc_Cas1_HMARI/TNEAP"/>
</dbReference>
<dbReference type="Proteomes" id="UP000322283">
    <property type="component" value="Unassembled WGS sequence"/>
</dbReference>
<keyword evidence="7 9" id="KW-0238">DNA-binding</keyword>
<organism evidence="10 12">
    <name type="scientific">Neomoorella thermoacetica</name>
    <name type="common">Clostridium thermoaceticum</name>
    <dbReference type="NCBI Taxonomy" id="1525"/>
    <lineage>
        <taxon>Bacteria</taxon>
        <taxon>Bacillati</taxon>
        <taxon>Bacillota</taxon>
        <taxon>Clostridia</taxon>
        <taxon>Neomoorellales</taxon>
        <taxon>Neomoorellaceae</taxon>
        <taxon>Neomoorella</taxon>
    </lineage>
</organism>
<keyword evidence="6 9" id="KW-0051">Antiviral defense</keyword>
<dbReference type="EMBL" id="CP017019">
    <property type="protein sequence ID" value="AOQ24460.1"/>
    <property type="molecule type" value="Genomic_DNA"/>
</dbReference>
<evidence type="ECO:0000313" key="11">
    <source>
        <dbReference type="EMBL" id="TYL07514.1"/>
    </source>
</evidence>
<dbReference type="GO" id="GO:0046872">
    <property type="term" value="F:metal ion binding"/>
    <property type="evidence" value="ECO:0007669"/>
    <property type="project" value="UniProtKB-UniRule"/>
</dbReference>
<dbReference type="GO" id="GO:0051607">
    <property type="term" value="P:defense response to virus"/>
    <property type="evidence" value="ECO:0007669"/>
    <property type="project" value="UniProtKB-UniRule"/>
</dbReference>
<evidence type="ECO:0000256" key="6">
    <source>
        <dbReference type="ARBA" id="ARBA00023118"/>
    </source>
</evidence>
<reference evidence="11 13" key="2">
    <citation type="submission" date="2019-05" db="EMBL/GenBank/DDBJ databases">
        <title>Genome sequence of Moorella thermoacetica ATCC 33924.</title>
        <authorList>
            <person name="Poehlein A."/>
            <person name="Bengelsdorf F.R."/>
            <person name="Duerre P."/>
            <person name="Daniel R."/>
        </authorList>
    </citation>
    <scope>NUCLEOTIDE SEQUENCE [LARGE SCALE GENOMIC DNA]</scope>
    <source>
        <strain evidence="11 13">ATCC 33924</strain>
    </source>
</reference>
<protein>
    <recommendedName>
        <fullName evidence="9">CRISPR-associated endonuclease Cas1</fullName>
        <ecNumber evidence="9">3.1.-.-</ecNumber>
    </recommendedName>
</protein>
<dbReference type="EMBL" id="VCDX01000018">
    <property type="protein sequence ID" value="TYL07514.1"/>
    <property type="molecule type" value="Genomic_DNA"/>
</dbReference>
<evidence type="ECO:0000313" key="10">
    <source>
        <dbReference type="EMBL" id="AOQ24460.1"/>
    </source>
</evidence>
<dbReference type="Gene3D" id="3.100.10.20">
    <property type="entry name" value="CRISPR-associated endonuclease Cas1, N-terminal domain"/>
    <property type="match status" value="1"/>
</dbReference>
<evidence type="ECO:0000256" key="8">
    <source>
        <dbReference type="ARBA" id="ARBA00023211"/>
    </source>
</evidence>
<feature type="binding site" evidence="9">
    <location>
        <position position="150"/>
    </location>
    <ligand>
        <name>Mn(2+)</name>
        <dbReference type="ChEBI" id="CHEBI:29035"/>
    </ligand>
</feature>
<keyword evidence="2 9" id="KW-0479">Metal-binding</keyword>
<gene>
    <name evidence="10" type="primary">cas1_2</name>
    <name evidence="9" type="synonym">cas1</name>
    <name evidence="10" type="ORF">Maut_02025</name>
    <name evidence="11" type="ORF">MTAT_28980</name>
</gene>
<dbReference type="GO" id="GO:0043571">
    <property type="term" value="P:maintenance of CRISPR repeat elements"/>
    <property type="evidence" value="ECO:0007669"/>
    <property type="project" value="UniProtKB-UniRule"/>
</dbReference>
<evidence type="ECO:0000256" key="5">
    <source>
        <dbReference type="ARBA" id="ARBA00022842"/>
    </source>
</evidence>
<dbReference type="NCBIfam" id="TIGR00287">
    <property type="entry name" value="cas1"/>
    <property type="match status" value="1"/>
</dbReference>
<dbReference type="InterPro" id="IPR042211">
    <property type="entry name" value="CRISPR-assoc_Cas1_N"/>
</dbReference>
<dbReference type="InterPro" id="IPR002729">
    <property type="entry name" value="CRISPR-assoc_Cas1"/>
</dbReference>
<dbReference type="RefSeq" id="WP_069590132.1">
    <property type="nucleotide sequence ID" value="NZ_CP017019.1"/>
</dbReference>
<reference evidence="10 12" key="1">
    <citation type="submission" date="2016-08" db="EMBL/GenBank/DDBJ databases">
        <title>Moorella thermoacetica DSM 103132.</title>
        <authorList>
            <person name="Jendresen C.B."/>
            <person name="Redl S.M."/>
            <person name="Jensen T.O."/>
            <person name="Nielsen A.T."/>
        </authorList>
    </citation>
    <scope>NUCLEOTIDE SEQUENCE [LARGE SCALE GENOMIC DNA]</scope>
    <source>
        <strain evidence="10 12">DSM 103132</strain>
    </source>
</reference>
<keyword evidence="4 9" id="KW-0378">Hydrolase</keyword>
<keyword evidence="13" id="KW-1185">Reference proteome</keyword>
<sequence>MRTYYIFSSGRLRRMDNTLALELETERRVVPVEDIDHIYCFSELDLNTRLLDFLAQKQICLHFFNYYGHYSGSFIPRESQLSGFLLVRQVEHYLDQAKRLELARTFVEGALHNIRRNLEKREYDDICSKLDEIREGIGKAASIEELMSLEAHARKAYYDTWEEITGWEFGSRSKRPPANALNALISFGNAMMYTVVLKEIYRTALNPTISYLHEPSERRYSLALDVAEIFKPVFVDRLIFRLINLNMLKETHFDTNVNFVYLTEGGRKVFVKEFEETLEKTILHRKLKRNIRYKSLVRLDLYKLIKHLLGEEKYSPMKVWW</sequence>
<dbReference type="PANTHER" id="PTHR43219">
    <property type="entry name" value="CRISPR-ASSOCIATED ENDONUCLEASE CAS1"/>
    <property type="match status" value="1"/>
</dbReference>